<organism evidence="1 2">
    <name type="scientific">Senna tora</name>
    <dbReference type="NCBI Taxonomy" id="362788"/>
    <lineage>
        <taxon>Eukaryota</taxon>
        <taxon>Viridiplantae</taxon>
        <taxon>Streptophyta</taxon>
        <taxon>Embryophyta</taxon>
        <taxon>Tracheophyta</taxon>
        <taxon>Spermatophyta</taxon>
        <taxon>Magnoliopsida</taxon>
        <taxon>eudicotyledons</taxon>
        <taxon>Gunneridae</taxon>
        <taxon>Pentapetalae</taxon>
        <taxon>rosids</taxon>
        <taxon>fabids</taxon>
        <taxon>Fabales</taxon>
        <taxon>Fabaceae</taxon>
        <taxon>Caesalpinioideae</taxon>
        <taxon>Cassia clade</taxon>
        <taxon>Senna</taxon>
    </lineage>
</organism>
<dbReference type="InterPro" id="IPR044824">
    <property type="entry name" value="MAIN-like"/>
</dbReference>
<dbReference type="PANTHER" id="PTHR46033">
    <property type="entry name" value="PROTEIN MAIN-LIKE 2"/>
    <property type="match status" value="1"/>
</dbReference>
<dbReference type="GO" id="GO:0010073">
    <property type="term" value="P:meristem maintenance"/>
    <property type="evidence" value="ECO:0007669"/>
    <property type="project" value="InterPro"/>
</dbReference>
<dbReference type="Proteomes" id="UP000634136">
    <property type="component" value="Unassembled WGS sequence"/>
</dbReference>
<dbReference type="AlphaFoldDB" id="A0A834WZK1"/>
<name>A0A834WZK1_9FABA</name>
<proteinExistence type="predicted"/>
<accession>A0A834WZK1</accession>
<evidence type="ECO:0000313" key="1">
    <source>
        <dbReference type="EMBL" id="KAF7835401.1"/>
    </source>
</evidence>
<comment type="caution">
    <text evidence="1">The sequence shown here is derived from an EMBL/GenBank/DDBJ whole genome shotgun (WGS) entry which is preliminary data.</text>
</comment>
<dbReference type="EMBL" id="JAAIUW010000004">
    <property type="protein sequence ID" value="KAF7835401.1"/>
    <property type="molecule type" value="Genomic_DNA"/>
</dbReference>
<dbReference type="PANTHER" id="PTHR46033:SF8">
    <property type="entry name" value="PROTEIN MAINTENANCE OF MERISTEMS-LIKE"/>
    <property type="match status" value="1"/>
</dbReference>
<protein>
    <submittedName>
        <fullName evidence="1">Serine/threonine-protein phosphatase 7 long form-like protein</fullName>
    </submittedName>
</protein>
<evidence type="ECO:0000313" key="2">
    <source>
        <dbReference type="Proteomes" id="UP000634136"/>
    </source>
</evidence>
<keyword evidence="2" id="KW-1185">Reference proteome</keyword>
<gene>
    <name evidence="1" type="ORF">G2W53_010260</name>
</gene>
<sequence length="108" mass="12965">MFVSLKYLHRMAIPRERLINPGPEDPSLLTLQKKHISEHVWEGYEEHILRIRQTSKDHPGTPPIEIVEILRQTGFYRVSRLRYFEFDYALVSALVERWHPETHTFHMT</sequence>
<dbReference type="OrthoDB" id="1937605at2759"/>
<reference evidence="1" key="1">
    <citation type="submission" date="2020-09" db="EMBL/GenBank/DDBJ databases">
        <title>Genome-Enabled Discovery of Anthraquinone Biosynthesis in Senna tora.</title>
        <authorList>
            <person name="Kang S.-H."/>
            <person name="Pandey R.P."/>
            <person name="Lee C.-M."/>
            <person name="Sim J.-S."/>
            <person name="Jeong J.-T."/>
            <person name="Choi B.-S."/>
            <person name="Jung M."/>
            <person name="Ginzburg D."/>
            <person name="Zhao K."/>
            <person name="Won S.Y."/>
            <person name="Oh T.-J."/>
            <person name="Yu Y."/>
            <person name="Kim N.-H."/>
            <person name="Lee O.R."/>
            <person name="Lee T.-H."/>
            <person name="Bashyal P."/>
            <person name="Kim T.-S."/>
            <person name="Lee W.-H."/>
            <person name="Kawkins C."/>
            <person name="Kim C.-K."/>
            <person name="Kim J.S."/>
            <person name="Ahn B.O."/>
            <person name="Rhee S.Y."/>
            <person name="Sohng J.K."/>
        </authorList>
    </citation>
    <scope>NUCLEOTIDE SEQUENCE</scope>
    <source>
        <tissue evidence="1">Leaf</tissue>
    </source>
</reference>